<dbReference type="InterPro" id="IPR005490">
    <property type="entry name" value="LD_TPept_cat_dom"/>
</dbReference>
<dbReference type="UniPathway" id="UPA00219"/>
<reference evidence="7" key="1">
    <citation type="submission" date="2020-05" db="EMBL/GenBank/DDBJ databases">
        <authorList>
            <person name="Chiriac C."/>
            <person name="Salcher M."/>
            <person name="Ghai R."/>
            <person name="Kavagutti S V."/>
        </authorList>
    </citation>
    <scope>NUCLEOTIDE SEQUENCE</scope>
</reference>
<evidence type="ECO:0000259" key="6">
    <source>
        <dbReference type="Pfam" id="PF03734"/>
    </source>
</evidence>
<organism evidence="7">
    <name type="scientific">freshwater metagenome</name>
    <dbReference type="NCBI Taxonomy" id="449393"/>
    <lineage>
        <taxon>unclassified sequences</taxon>
        <taxon>metagenomes</taxon>
        <taxon>ecological metagenomes</taxon>
    </lineage>
</organism>
<evidence type="ECO:0000256" key="2">
    <source>
        <dbReference type="ARBA" id="ARBA00022679"/>
    </source>
</evidence>
<dbReference type="InterPro" id="IPR038063">
    <property type="entry name" value="Transpep_catalytic_dom"/>
</dbReference>
<proteinExistence type="predicted"/>
<dbReference type="GO" id="GO:0016740">
    <property type="term" value="F:transferase activity"/>
    <property type="evidence" value="ECO:0007669"/>
    <property type="project" value="UniProtKB-KW"/>
</dbReference>
<protein>
    <submittedName>
        <fullName evidence="7">Unannotated protein</fullName>
    </submittedName>
</protein>
<keyword evidence="3" id="KW-0133">Cell shape</keyword>
<dbReference type="Gene3D" id="2.40.440.10">
    <property type="entry name" value="L,D-transpeptidase catalytic domain-like"/>
    <property type="match status" value="1"/>
</dbReference>
<name>A0A6J7F1D7_9ZZZZ</name>
<sequence>MYDKGLMTVWLIDGREQVVARFPVVGRADRPATQVYRVYSKSQRSANPTQKLTFANMVRFAHGESTGAPIGFHDIPRTYDGRPIHGEDALGLPLGVGGCVRMSTEASEQVYAFARIGTTVEVVSTK</sequence>
<gene>
    <name evidence="7" type="ORF">UFOPK3402_02047</name>
</gene>
<keyword evidence="2" id="KW-0808">Transferase</keyword>
<dbReference type="EMBL" id="CAFBLS010000348">
    <property type="protein sequence ID" value="CAB4887404.1"/>
    <property type="molecule type" value="Genomic_DNA"/>
</dbReference>
<feature type="domain" description="L,D-TPase catalytic" evidence="6">
    <location>
        <begin position="20"/>
        <end position="122"/>
    </location>
</feature>
<comment type="pathway">
    <text evidence="1">Cell wall biogenesis; peptidoglycan biosynthesis.</text>
</comment>
<dbReference type="CDD" id="cd16913">
    <property type="entry name" value="YkuD_like"/>
    <property type="match status" value="1"/>
</dbReference>
<dbReference type="GO" id="GO:0008360">
    <property type="term" value="P:regulation of cell shape"/>
    <property type="evidence" value="ECO:0007669"/>
    <property type="project" value="UniProtKB-KW"/>
</dbReference>
<evidence type="ECO:0000256" key="5">
    <source>
        <dbReference type="ARBA" id="ARBA00023316"/>
    </source>
</evidence>
<dbReference type="GO" id="GO:0009252">
    <property type="term" value="P:peptidoglycan biosynthetic process"/>
    <property type="evidence" value="ECO:0007669"/>
    <property type="project" value="UniProtKB-UniPathway"/>
</dbReference>
<evidence type="ECO:0000256" key="1">
    <source>
        <dbReference type="ARBA" id="ARBA00004752"/>
    </source>
</evidence>
<accession>A0A6J7F1D7</accession>
<dbReference type="SUPFAM" id="SSF141523">
    <property type="entry name" value="L,D-transpeptidase catalytic domain-like"/>
    <property type="match status" value="1"/>
</dbReference>
<dbReference type="AlphaFoldDB" id="A0A6J7F1D7"/>
<dbReference type="GO" id="GO:0071555">
    <property type="term" value="P:cell wall organization"/>
    <property type="evidence" value="ECO:0007669"/>
    <property type="project" value="UniProtKB-KW"/>
</dbReference>
<evidence type="ECO:0000256" key="4">
    <source>
        <dbReference type="ARBA" id="ARBA00022984"/>
    </source>
</evidence>
<keyword evidence="4" id="KW-0573">Peptidoglycan synthesis</keyword>
<evidence type="ECO:0000256" key="3">
    <source>
        <dbReference type="ARBA" id="ARBA00022960"/>
    </source>
</evidence>
<evidence type="ECO:0000313" key="7">
    <source>
        <dbReference type="EMBL" id="CAB4887404.1"/>
    </source>
</evidence>
<keyword evidence="5" id="KW-0961">Cell wall biogenesis/degradation</keyword>
<dbReference type="Pfam" id="PF03734">
    <property type="entry name" value="YkuD"/>
    <property type="match status" value="1"/>
</dbReference>